<proteinExistence type="inferred from homology"/>
<dbReference type="SUPFAM" id="SSF54909">
    <property type="entry name" value="Dimeric alpha+beta barrel"/>
    <property type="match status" value="1"/>
</dbReference>
<dbReference type="PANTHER" id="PTHR33606:SF3">
    <property type="entry name" value="PROTEIN YCII"/>
    <property type="match status" value="1"/>
</dbReference>
<dbReference type="NCBIfam" id="NF008473">
    <property type="entry name" value="PRK11370.1"/>
    <property type="match status" value="1"/>
</dbReference>
<dbReference type="InterPro" id="IPR011008">
    <property type="entry name" value="Dimeric_a/b-barrel"/>
</dbReference>
<dbReference type="InterPro" id="IPR051807">
    <property type="entry name" value="Sec-metab_biosynth-assoc"/>
</dbReference>
<sequence length="96" mass="10613">MEYYMLLATDADEVHEARMAARPAHLARLEALQAEGRLLTAGPNPLPENPERVSGSLIIAQFASLDDAQAWAEQDPYVDAGVYDEILIKPFKAVFK</sequence>
<dbReference type="Gene3D" id="3.30.70.1060">
    <property type="entry name" value="Dimeric alpha+beta barrel"/>
    <property type="match status" value="1"/>
</dbReference>
<gene>
    <name evidence="3" type="ORF">LVJ83_11375</name>
</gene>
<dbReference type="EMBL" id="CP091508">
    <property type="protein sequence ID" value="UOO81521.1"/>
    <property type="molecule type" value="Genomic_DNA"/>
</dbReference>
<dbReference type="Pfam" id="PF03795">
    <property type="entry name" value="YCII"/>
    <property type="match status" value="1"/>
</dbReference>
<protein>
    <submittedName>
        <fullName evidence="3">YciI family protein</fullName>
    </submittedName>
</protein>
<dbReference type="PANTHER" id="PTHR33606">
    <property type="entry name" value="PROTEIN YCII"/>
    <property type="match status" value="1"/>
</dbReference>
<accession>A0ABY4DRK2</accession>
<evidence type="ECO:0000313" key="3">
    <source>
        <dbReference type="EMBL" id="UOO81521.1"/>
    </source>
</evidence>
<dbReference type="NCBIfam" id="NF009504">
    <property type="entry name" value="PRK12863.1-4"/>
    <property type="match status" value="1"/>
</dbReference>
<dbReference type="RefSeq" id="WP_244784727.1">
    <property type="nucleotide sequence ID" value="NZ_CP091508.1"/>
</dbReference>
<name>A0ABY4DRK2_9NEIS</name>
<feature type="domain" description="YCII-related" evidence="2">
    <location>
        <begin position="3"/>
        <end position="92"/>
    </location>
</feature>
<evidence type="ECO:0000256" key="1">
    <source>
        <dbReference type="ARBA" id="ARBA00007689"/>
    </source>
</evidence>
<keyword evidence="4" id="KW-1185">Reference proteome</keyword>
<reference evidence="3 4" key="1">
    <citation type="journal article" date="2022" name="Res Sq">
        <title>Evolution of multicellular longitudinally dividing oral cavity symbionts (Neisseriaceae).</title>
        <authorList>
            <person name="Nyongesa S."/>
            <person name="Weber P."/>
            <person name="Bernet E."/>
            <person name="Pullido F."/>
            <person name="Nieckarz M."/>
            <person name="Delaby M."/>
            <person name="Nieves C."/>
            <person name="Viehboeck T."/>
            <person name="Krause N."/>
            <person name="Rivera-Millot A."/>
            <person name="Nakamura A."/>
            <person name="Vischer N."/>
            <person name="VanNieuwenhze M."/>
            <person name="Brun Y."/>
            <person name="Cava F."/>
            <person name="Bulgheresi S."/>
            <person name="Veyrier F."/>
        </authorList>
    </citation>
    <scope>NUCLEOTIDE SEQUENCE [LARGE SCALE GENOMIC DNA]</scope>
    <source>
        <strain evidence="3 4">CCUG 63373m</strain>
    </source>
</reference>
<evidence type="ECO:0000313" key="4">
    <source>
        <dbReference type="Proteomes" id="UP000829817"/>
    </source>
</evidence>
<evidence type="ECO:0000259" key="2">
    <source>
        <dbReference type="Pfam" id="PF03795"/>
    </source>
</evidence>
<dbReference type="InterPro" id="IPR005545">
    <property type="entry name" value="YCII"/>
</dbReference>
<comment type="similarity">
    <text evidence="1">Belongs to the YciI family.</text>
</comment>
<organism evidence="3 4">
    <name type="scientific">Uruburuella testudinis</name>
    <dbReference type="NCBI Taxonomy" id="1282863"/>
    <lineage>
        <taxon>Bacteria</taxon>
        <taxon>Pseudomonadati</taxon>
        <taxon>Pseudomonadota</taxon>
        <taxon>Betaproteobacteria</taxon>
        <taxon>Neisseriales</taxon>
        <taxon>Neisseriaceae</taxon>
        <taxon>Uruburuella</taxon>
    </lineage>
</organism>
<dbReference type="Proteomes" id="UP000829817">
    <property type="component" value="Chromosome"/>
</dbReference>